<keyword evidence="6" id="KW-1003">Cell membrane</keyword>
<dbReference type="InterPro" id="IPR000067">
    <property type="entry name" value="FlgMring_FliF"/>
</dbReference>
<feature type="transmembrane region" description="Helical" evidence="14">
    <location>
        <begin position="47"/>
        <end position="67"/>
    </location>
</feature>
<keyword evidence="18" id="KW-1185">Reference proteome</keyword>
<dbReference type="STRING" id="406100.SAMN04488052_101769"/>
<dbReference type="InterPro" id="IPR045851">
    <property type="entry name" value="AMP-bd_C_sf"/>
</dbReference>
<reference evidence="17 18" key="1">
    <citation type="submission" date="2016-10" db="EMBL/GenBank/DDBJ databases">
        <authorList>
            <person name="de Groot N.N."/>
        </authorList>
    </citation>
    <scope>NUCLEOTIDE SEQUENCE [LARGE SCALE GENOMIC DNA]</scope>
    <source>
        <strain evidence="17 18">CGMCC 1.6291</strain>
    </source>
</reference>
<dbReference type="Proteomes" id="UP000199657">
    <property type="component" value="Unassembled WGS sequence"/>
</dbReference>
<evidence type="ECO:0000259" key="16">
    <source>
        <dbReference type="Pfam" id="PF08345"/>
    </source>
</evidence>
<evidence type="ECO:0000256" key="11">
    <source>
        <dbReference type="ARBA" id="ARBA00025936"/>
    </source>
</evidence>
<keyword evidence="17" id="KW-0282">Flagellum</keyword>
<dbReference type="GO" id="GO:0071973">
    <property type="term" value="P:bacterial-type flagellum-dependent cell motility"/>
    <property type="evidence" value="ECO:0007669"/>
    <property type="project" value="InterPro"/>
</dbReference>
<evidence type="ECO:0000256" key="1">
    <source>
        <dbReference type="ARBA" id="ARBA00003820"/>
    </source>
</evidence>
<comment type="subunit">
    <text evidence="11">The basal body constitutes a major portion of the flagellar organelle and consists of four rings (L,P,S, and M) mounted on a central rod. The M ring is integral to the inner membrane of the cell and may be connected to the flagellar rod via the S ring. The S (supramembrane ring) lies just distal to the M ring. The L and P rings lie in the outer membrane and the periplasmic space, respectively.</text>
</comment>
<keyword evidence="10 12" id="KW-0975">Bacterial flagellum</keyword>
<feature type="region of interest" description="Disordered" evidence="13">
    <location>
        <begin position="496"/>
        <end position="559"/>
    </location>
</feature>
<proteinExistence type="inferred from homology"/>
<dbReference type="RefSeq" id="WP_091640049.1">
    <property type="nucleotide sequence ID" value="NZ_FOEG01000001.1"/>
</dbReference>
<comment type="subcellular location">
    <subcellularLocation>
        <location evidence="2 12">Bacterial flagellum basal body</location>
    </subcellularLocation>
    <subcellularLocation>
        <location evidence="3">Cell membrane</location>
        <topology evidence="3">Multi-pass membrane protein</topology>
    </subcellularLocation>
</comment>
<feature type="region of interest" description="Disordered" evidence="13">
    <location>
        <begin position="1"/>
        <end position="35"/>
    </location>
</feature>
<dbReference type="Gene3D" id="3.30.300.30">
    <property type="match status" value="1"/>
</dbReference>
<dbReference type="OrthoDB" id="8554211at2"/>
<evidence type="ECO:0000256" key="9">
    <source>
        <dbReference type="ARBA" id="ARBA00023136"/>
    </source>
</evidence>
<evidence type="ECO:0000313" key="18">
    <source>
        <dbReference type="Proteomes" id="UP000199657"/>
    </source>
</evidence>
<dbReference type="PRINTS" id="PR01009">
    <property type="entry name" value="FLGMRINGFLIF"/>
</dbReference>
<dbReference type="InterPro" id="IPR013556">
    <property type="entry name" value="Flag_M-ring_C"/>
</dbReference>
<dbReference type="PANTHER" id="PTHR30046">
    <property type="entry name" value="FLAGELLAR M-RING PROTEIN"/>
    <property type="match status" value="1"/>
</dbReference>
<dbReference type="NCBIfam" id="TIGR00206">
    <property type="entry name" value="fliF"/>
    <property type="match status" value="1"/>
</dbReference>
<accession>A0A1H8QT45</accession>
<evidence type="ECO:0000256" key="7">
    <source>
        <dbReference type="ARBA" id="ARBA00022692"/>
    </source>
</evidence>
<dbReference type="Pfam" id="PF01514">
    <property type="entry name" value="YscJ_FliF"/>
    <property type="match status" value="1"/>
</dbReference>
<comment type="function">
    <text evidence="1 12">The M ring may be actively involved in energy transduction.</text>
</comment>
<evidence type="ECO:0000256" key="3">
    <source>
        <dbReference type="ARBA" id="ARBA00004651"/>
    </source>
</evidence>
<evidence type="ECO:0000256" key="13">
    <source>
        <dbReference type="SAM" id="MobiDB-lite"/>
    </source>
</evidence>
<dbReference type="GO" id="GO:0005886">
    <property type="term" value="C:plasma membrane"/>
    <property type="evidence" value="ECO:0007669"/>
    <property type="project" value="UniProtKB-SubCell"/>
</dbReference>
<dbReference type="Pfam" id="PF08345">
    <property type="entry name" value="YscJ_FliF_C"/>
    <property type="match status" value="1"/>
</dbReference>
<dbReference type="PANTHER" id="PTHR30046:SF0">
    <property type="entry name" value="FLAGELLAR M-RING PROTEIN"/>
    <property type="match status" value="1"/>
</dbReference>
<keyword evidence="17" id="KW-0969">Cilium</keyword>
<organism evidence="17 18">
    <name type="scientific">Aquisalimonas asiatica</name>
    <dbReference type="NCBI Taxonomy" id="406100"/>
    <lineage>
        <taxon>Bacteria</taxon>
        <taxon>Pseudomonadati</taxon>
        <taxon>Pseudomonadota</taxon>
        <taxon>Gammaproteobacteria</taxon>
        <taxon>Chromatiales</taxon>
        <taxon>Ectothiorhodospiraceae</taxon>
        <taxon>Aquisalimonas</taxon>
    </lineage>
</organism>
<feature type="compositionally biased region" description="Polar residues" evidence="13">
    <location>
        <begin position="1"/>
        <end position="10"/>
    </location>
</feature>
<dbReference type="InterPro" id="IPR043427">
    <property type="entry name" value="YscJ/FliF"/>
</dbReference>
<gene>
    <name evidence="17" type="ORF">SAMN04488052_101769</name>
</gene>
<evidence type="ECO:0000256" key="10">
    <source>
        <dbReference type="ARBA" id="ARBA00023143"/>
    </source>
</evidence>
<evidence type="ECO:0000256" key="14">
    <source>
        <dbReference type="SAM" id="Phobius"/>
    </source>
</evidence>
<dbReference type="GO" id="GO:0009431">
    <property type="term" value="C:bacterial-type flagellum basal body, MS ring"/>
    <property type="evidence" value="ECO:0007669"/>
    <property type="project" value="InterPro"/>
</dbReference>
<dbReference type="EMBL" id="FOEG01000001">
    <property type="protein sequence ID" value="SEO57345.1"/>
    <property type="molecule type" value="Genomic_DNA"/>
</dbReference>
<evidence type="ECO:0000256" key="12">
    <source>
        <dbReference type="PIRNR" id="PIRNR004862"/>
    </source>
</evidence>
<evidence type="ECO:0000256" key="6">
    <source>
        <dbReference type="ARBA" id="ARBA00022475"/>
    </source>
</evidence>
<dbReference type="GO" id="GO:0003774">
    <property type="term" value="F:cytoskeletal motor activity"/>
    <property type="evidence" value="ECO:0007669"/>
    <property type="project" value="InterPro"/>
</dbReference>
<evidence type="ECO:0000256" key="5">
    <source>
        <dbReference type="ARBA" id="ARBA00017949"/>
    </source>
</evidence>
<dbReference type="InterPro" id="IPR006182">
    <property type="entry name" value="FliF_N_dom"/>
</dbReference>
<feature type="transmembrane region" description="Helical" evidence="14">
    <location>
        <begin position="467"/>
        <end position="489"/>
    </location>
</feature>
<protein>
    <recommendedName>
        <fullName evidence="5 12">Flagellar M-ring protein</fullName>
    </recommendedName>
</protein>
<keyword evidence="8 14" id="KW-1133">Transmembrane helix</keyword>
<sequence>MAESQALSSRDAQDLSADPQGSADTGAGTAGRPWERFLRRPTDFRQAGLIGGVVAAVALGVGVFFWAQQPSYQTLYSGLDDQDRAQVVESLRESGASVRLNQDTGAVEVPRGDVHEARLHLASQGLPEGQGTGFEMLDEDQRFGTSQFMESARYQRALETELARSVRSLSAVSNARVHLAIPEDSVFIRESSQPTASVALELHGGRRLSEGQVQAIVHMISSSVPEMTEDNVSVVDQNGNLLTRDEDRDDGMSGSQFEVRERLERDYQRRIEELLTPMVGSGRVKAQVNADVDFSREETTEEMFDPDATVIRSEQTSEERGSGSDMALGIPGALTNQPPGGGEIGDGDDNGGFMGPGVDITNTATRNYEVGRILRHLQRPEGAVDRLTVAVLVDQPMVEGEEEGEMVREAMSADQIERITQLVQDAVGFDEDRGDRVNVVDAAFEEVDTGDVVPDVPLMEQPWMQELLRWLIAGVVALALILFVVRPLVQALIGGGRASEEDADPDVDGLPPGAAVGPDGQVQQRLTGPDVESGSIGQSSAMAVDQNEKVEAAREVVQSDPTLAASVVKGWLNEDE</sequence>
<evidence type="ECO:0000256" key="2">
    <source>
        <dbReference type="ARBA" id="ARBA00004117"/>
    </source>
</evidence>
<keyword evidence="17" id="KW-0966">Cell projection</keyword>
<dbReference type="PIRSF" id="PIRSF004862">
    <property type="entry name" value="FliF"/>
    <property type="match status" value="1"/>
</dbReference>
<evidence type="ECO:0000256" key="4">
    <source>
        <dbReference type="ARBA" id="ARBA00007971"/>
    </source>
</evidence>
<evidence type="ECO:0000259" key="15">
    <source>
        <dbReference type="Pfam" id="PF01514"/>
    </source>
</evidence>
<keyword evidence="9 14" id="KW-0472">Membrane</keyword>
<evidence type="ECO:0000256" key="8">
    <source>
        <dbReference type="ARBA" id="ARBA00022989"/>
    </source>
</evidence>
<feature type="domain" description="Flagellar M-ring C-terminal" evidence="16">
    <location>
        <begin position="275"/>
        <end position="444"/>
    </location>
</feature>
<evidence type="ECO:0000313" key="17">
    <source>
        <dbReference type="EMBL" id="SEO57345.1"/>
    </source>
</evidence>
<dbReference type="AlphaFoldDB" id="A0A1H8QT45"/>
<feature type="domain" description="Flagellar M-ring N-terminal" evidence="15">
    <location>
        <begin position="68"/>
        <end position="243"/>
    </location>
</feature>
<comment type="similarity">
    <text evidence="4 12">Belongs to the FliF family.</text>
</comment>
<keyword evidence="7 14" id="KW-0812">Transmembrane</keyword>
<name>A0A1H8QT45_9GAMM</name>